<dbReference type="GO" id="GO:0003676">
    <property type="term" value="F:nucleic acid binding"/>
    <property type="evidence" value="ECO:0007669"/>
    <property type="project" value="InterPro"/>
</dbReference>
<reference evidence="2 3" key="1">
    <citation type="submission" date="2019-02" db="EMBL/GenBank/DDBJ databases">
        <title>Deep-cultivation of Planctomycetes and their phenomic and genomic characterization uncovers novel biology.</title>
        <authorList>
            <person name="Wiegand S."/>
            <person name="Jogler M."/>
            <person name="Boedeker C."/>
            <person name="Pinto D."/>
            <person name="Vollmers J."/>
            <person name="Rivas-Marin E."/>
            <person name="Kohn T."/>
            <person name="Peeters S.H."/>
            <person name="Heuer A."/>
            <person name="Rast P."/>
            <person name="Oberbeckmann S."/>
            <person name="Bunk B."/>
            <person name="Jeske O."/>
            <person name="Meyerdierks A."/>
            <person name="Storesund J.E."/>
            <person name="Kallscheuer N."/>
            <person name="Luecker S."/>
            <person name="Lage O.M."/>
            <person name="Pohl T."/>
            <person name="Merkel B.J."/>
            <person name="Hornburger P."/>
            <person name="Mueller R.-W."/>
            <person name="Bruemmer F."/>
            <person name="Labrenz M."/>
            <person name="Spormann A.M."/>
            <person name="Op Den Camp H."/>
            <person name="Overmann J."/>
            <person name="Amann R."/>
            <person name="Jetten M.S.M."/>
            <person name="Mascher T."/>
            <person name="Medema M.H."/>
            <person name="Devos D.P."/>
            <person name="Kaster A.-K."/>
            <person name="Ovreas L."/>
            <person name="Rohde M."/>
            <person name="Galperin M.Y."/>
            <person name="Jogler C."/>
        </authorList>
    </citation>
    <scope>NUCLEOTIDE SEQUENCE [LARGE SCALE GENOMIC DNA]</scope>
    <source>
        <strain evidence="2 3">CA54</strain>
    </source>
</reference>
<organism evidence="2 3">
    <name type="scientific">Symmachiella macrocystis</name>
    <dbReference type="NCBI Taxonomy" id="2527985"/>
    <lineage>
        <taxon>Bacteria</taxon>
        <taxon>Pseudomonadati</taxon>
        <taxon>Planctomycetota</taxon>
        <taxon>Planctomycetia</taxon>
        <taxon>Planctomycetales</taxon>
        <taxon>Planctomycetaceae</taxon>
        <taxon>Symmachiella</taxon>
    </lineage>
</organism>
<dbReference type="InterPro" id="IPR012337">
    <property type="entry name" value="RNaseH-like_sf"/>
</dbReference>
<evidence type="ECO:0000313" key="3">
    <source>
        <dbReference type="Proteomes" id="UP000320735"/>
    </source>
</evidence>
<protein>
    <submittedName>
        <fullName evidence="2">Integrase core domain protein</fullName>
    </submittedName>
</protein>
<evidence type="ECO:0000313" key="2">
    <source>
        <dbReference type="EMBL" id="TWU04136.1"/>
    </source>
</evidence>
<dbReference type="InterPro" id="IPR036397">
    <property type="entry name" value="RNaseH_sf"/>
</dbReference>
<dbReference type="GO" id="GO:0015074">
    <property type="term" value="P:DNA integration"/>
    <property type="evidence" value="ECO:0007669"/>
    <property type="project" value="InterPro"/>
</dbReference>
<dbReference type="PROSITE" id="PS50994">
    <property type="entry name" value="INTEGRASE"/>
    <property type="match status" value="1"/>
</dbReference>
<dbReference type="InterPro" id="IPR001584">
    <property type="entry name" value="Integrase_cat-core"/>
</dbReference>
<dbReference type="Proteomes" id="UP000320735">
    <property type="component" value="Unassembled WGS sequence"/>
</dbReference>
<comment type="caution">
    <text evidence="2">The sequence shown here is derived from an EMBL/GenBank/DDBJ whole genome shotgun (WGS) entry which is preliminary data.</text>
</comment>
<keyword evidence="3" id="KW-1185">Reference proteome</keyword>
<dbReference type="EMBL" id="SJPP01000005">
    <property type="protein sequence ID" value="TWU04136.1"/>
    <property type="molecule type" value="Genomic_DNA"/>
</dbReference>
<evidence type="ECO:0000259" key="1">
    <source>
        <dbReference type="PROSITE" id="PS50994"/>
    </source>
</evidence>
<sequence>MLLIANASEHQLAKHVQYLKEELTILRARIPGEIHTKPEERARLLKFGKPLGKDIDRLISIVTPSTFHRWVREERRGYKPAKPGRPRKRKVLRELVRKIARETGVGYTRILGEMRRLGINRICRQTVRNILKEEGIDTSPKRFRGSWEQFIKMYGKTLWACDFFTQRVITPRGLVNYLLLVFINVETREIFVTNSTAHPDSAWVTQQARNFLMHTADCEDKPACLIRDRDTKFTAQIDDVFKAEGLKVKVLSVQSPNLNSRCERVIQSIKQECLDNFLMFGEQHLNYRVREYVRYYNDDRAHSACGHLPPTCDDPLPENNTIVLNDIVRRERLGGLIKWYERAA</sequence>
<accession>A0A5C6AYS0</accession>
<dbReference type="Gene3D" id="3.30.420.10">
    <property type="entry name" value="Ribonuclease H-like superfamily/Ribonuclease H"/>
    <property type="match status" value="1"/>
</dbReference>
<gene>
    <name evidence="2" type="ORF">CA54_60180</name>
</gene>
<dbReference type="SUPFAM" id="SSF53098">
    <property type="entry name" value="Ribonuclease H-like"/>
    <property type="match status" value="1"/>
</dbReference>
<name>A0A5C6AYS0_9PLAN</name>
<dbReference type="AlphaFoldDB" id="A0A5C6AYS0"/>
<dbReference type="Pfam" id="PF13683">
    <property type="entry name" value="rve_3"/>
    <property type="match status" value="1"/>
</dbReference>
<proteinExistence type="predicted"/>
<feature type="domain" description="Integrase catalytic" evidence="1">
    <location>
        <begin position="136"/>
        <end position="317"/>
    </location>
</feature>